<accession>A0A7H1BL52</accession>
<sequence>MLNNNDTSYETAAEADTAHLMAGRQITLDEIAVELAAIELRLRQIARAAETPATPVELEPMIDSLRSKAGQLREIGEEAGKLARIVEGDVPLATKFSGSGDPWGTAARGTDREDFGGPAVVPTARQLIHLAHGARMPGAETTTYPQAMAGVRVIWESKAAQARRRKERDAAVEVEVLELECETCHVSSGERCVTKNGRVSERPHTKRLREAEANVDARLGYLGDNPVAVPGVD</sequence>
<evidence type="ECO:0000313" key="2">
    <source>
        <dbReference type="EMBL" id="QNS09457.1"/>
    </source>
</evidence>
<feature type="domain" description="DNA-binding phage zinc finger" evidence="1">
    <location>
        <begin position="168"/>
        <end position="214"/>
    </location>
</feature>
<proteinExistence type="predicted"/>
<dbReference type="Pfam" id="PF24623">
    <property type="entry name" value="Phage_zn_bind_8"/>
    <property type="match status" value="1"/>
</dbReference>
<dbReference type="RefSeq" id="WP_188342112.1">
    <property type="nucleotide sequence ID" value="NZ_CP061283.1"/>
</dbReference>
<gene>
    <name evidence="2" type="ORF">IAG42_37505</name>
</gene>
<evidence type="ECO:0000259" key="1">
    <source>
        <dbReference type="Pfam" id="PF24623"/>
    </source>
</evidence>
<protein>
    <recommendedName>
        <fullName evidence="1">DNA-binding phage zinc finger domain-containing protein</fullName>
    </recommendedName>
</protein>
<organism evidence="2 3">
    <name type="scientific">Streptomyces xanthii</name>
    <dbReference type="NCBI Taxonomy" id="2768069"/>
    <lineage>
        <taxon>Bacteria</taxon>
        <taxon>Bacillati</taxon>
        <taxon>Actinomycetota</taxon>
        <taxon>Actinomycetes</taxon>
        <taxon>Kitasatosporales</taxon>
        <taxon>Streptomycetaceae</taxon>
        <taxon>Streptomyces</taxon>
    </lineage>
</organism>
<evidence type="ECO:0000313" key="3">
    <source>
        <dbReference type="Proteomes" id="UP000516428"/>
    </source>
</evidence>
<geneLocation type="plasmid" evidence="2 3">
    <name>unnamed2</name>
</geneLocation>
<dbReference type="Proteomes" id="UP000516428">
    <property type="component" value="Plasmid unnamed2"/>
</dbReference>
<dbReference type="EMBL" id="CP061283">
    <property type="protein sequence ID" value="QNS09457.1"/>
    <property type="molecule type" value="Genomic_DNA"/>
</dbReference>
<keyword evidence="2" id="KW-0614">Plasmid</keyword>
<reference evidence="2 3" key="1">
    <citation type="submission" date="2020-09" db="EMBL/GenBank/DDBJ databases">
        <title>A novel species.</title>
        <authorList>
            <person name="Gao J."/>
        </authorList>
    </citation>
    <scope>NUCLEOTIDE SEQUENCE [LARGE SCALE GENOMIC DNA]</scope>
    <source>
        <strain evidence="2 3">CRXT-Y-14</strain>
        <plasmid evidence="2 3">unnamed2</plasmid>
    </source>
</reference>
<dbReference type="InterPro" id="IPR056911">
    <property type="entry name" value="Phage_Znf_bind_put"/>
</dbReference>
<dbReference type="AlphaFoldDB" id="A0A7H1BL52"/>
<dbReference type="KEGG" id="sxn:IAG42_37505"/>
<keyword evidence="3" id="KW-1185">Reference proteome</keyword>
<name>A0A7H1BL52_9ACTN</name>